<accession>A0A147KJ40</accession>
<dbReference type="RefSeq" id="WP_068758651.1">
    <property type="nucleotide sequence ID" value="NZ_KQ950188.1"/>
</dbReference>
<sequence length="125" mass="14065">MRPGEARVRVVAEDWRSITYEAEFTQSNGERVVRRYQCALPKAIALRRLRATYIVGLWHEVDGASCYHVRQVVSPILSSGDEAARDDAVLVARALVDMERRATCGATVDSLQVYTVERAVDWQAL</sequence>
<evidence type="ECO:0000313" key="2">
    <source>
        <dbReference type="Proteomes" id="UP000074382"/>
    </source>
</evidence>
<dbReference type="PATRIC" id="fig|665004.4.peg.4105"/>
<organism evidence="1 2">
    <name type="scientific">Thermobifida cellulosilytica TB100</name>
    <dbReference type="NCBI Taxonomy" id="665004"/>
    <lineage>
        <taxon>Bacteria</taxon>
        <taxon>Bacillati</taxon>
        <taxon>Actinomycetota</taxon>
        <taxon>Actinomycetes</taxon>
        <taxon>Streptosporangiales</taxon>
        <taxon>Nocardiopsidaceae</taxon>
        <taxon>Thermobifida</taxon>
    </lineage>
</organism>
<protein>
    <submittedName>
        <fullName evidence="1">Uncharacterized protein</fullName>
    </submittedName>
</protein>
<name>A0A147KJ40_THECS</name>
<gene>
    <name evidence="1" type="ORF">AC529_07665</name>
</gene>
<comment type="caution">
    <text evidence="1">The sequence shown here is derived from an EMBL/GenBank/DDBJ whole genome shotgun (WGS) entry which is preliminary data.</text>
</comment>
<evidence type="ECO:0000313" key="1">
    <source>
        <dbReference type="EMBL" id="KUP97310.1"/>
    </source>
</evidence>
<dbReference type="AlphaFoldDB" id="A0A147KJ40"/>
<dbReference type="Proteomes" id="UP000074382">
    <property type="component" value="Unassembled WGS sequence"/>
</dbReference>
<dbReference type="OrthoDB" id="3427607at2"/>
<reference evidence="2" key="1">
    <citation type="journal article" date="2017" name="Acta Aliment.">
        <title>Plant polysaccharide degrading enzyme system of Thermpbifida cellulosilytica TB100 revealed by de novo genome project data.</title>
        <authorList>
            <person name="Toth A."/>
            <person name="Baka E."/>
            <person name="Luzics S."/>
            <person name="Bata-Vidacs I."/>
            <person name="Nagy I."/>
            <person name="Balint B."/>
            <person name="Herceg R."/>
            <person name="Olasz F."/>
            <person name="Wilk T."/>
            <person name="Nagy T."/>
            <person name="Kriszt B."/>
            <person name="Nagy I."/>
            <person name="Kukolya J."/>
        </authorList>
    </citation>
    <scope>NUCLEOTIDE SEQUENCE [LARGE SCALE GENOMIC DNA]</scope>
    <source>
        <strain evidence="2">TB100</strain>
    </source>
</reference>
<dbReference type="EMBL" id="LGEM01000031">
    <property type="protein sequence ID" value="KUP97310.1"/>
    <property type="molecule type" value="Genomic_DNA"/>
</dbReference>
<proteinExistence type="predicted"/>
<keyword evidence="2" id="KW-1185">Reference proteome</keyword>